<dbReference type="InterPro" id="IPR050796">
    <property type="entry name" value="SCF_F-box_component"/>
</dbReference>
<dbReference type="InterPro" id="IPR006527">
    <property type="entry name" value="F-box-assoc_dom_typ1"/>
</dbReference>
<gene>
    <name evidence="2" type="ORF">TorRG33x02_290040</name>
</gene>
<comment type="caution">
    <text evidence="2">The sequence shown here is derived from an EMBL/GenBank/DDBJ whole genome shotgun (WGS) entry which is preliminary data.</text>
</comment>
<reference evidence="3" key="1">
    <citation type="submission" date="2016-06" db="EMBL/GenBank/DDBJ databases">
        <title>Parallel loss of symbiosis genes in relatives of nitrogen-fixing non-legume Parasponia.</title>
        <authorList>
            <person name="Van Velzen R."/>
            <person name="Holmer R."/>
            <person name="Bu F."/>
            <person name="Rutten L."/>
            <person name="Van Zeijl A."/>
            <person name="Liu W."/>
            <person name="Santuari L."/>
            <person name="Cao Q."/>
            <person name="Sharma T."/>
            <person name="Shen D."/>
            <person name="Roswanjaya Y."/>
            <person name="Wardhani T."/>
            <person name="Kalhor M.S."/>
            <person name="Jansen J."/>
            <person name="Van den Hoogen J."/>
            <person name="Gungor B."/>
            <person name="Hartog M."/>
            <person name="Hontelez J."/>
            <person name="Verver J."/>
            <person name="Yang W.-C."/>
            <person name="Schijlen E."/>
            <person name="Repin R."/>
            <person name="Schilthuizen M."/>
            <person name="Schranz E."/>
            <person name="Heidstra R."/>
            <person name="Miyata K."/>
            <person name="Fedorova E."/>
            <person name="Kohlen W."/>
            <person name="Bisseling T."/>
            <person name="Smit S."/>
            <person name="Geurts R."/>
        </authorList>
    </citation>
    <scope>NUCLEOTIDE SEQUENCE [LARGE SCALE GENOMIC DNA]</scope>
    <source>
        <strain evidence="3">cv. RG33-2</strain>
    </source>
</reference>
<accession>A0A2P5CCL6</accession>
<name>A0A2P5CCL6_TREOI</name>
<evidence type="ECO:0000313" key="2">
    <source>
        <dbReference type="EMBL" id="PON58800.1"/>
    </source>
</evidence>
<dbReference type="InterPro" id="IPR017451">
    <property type="entry name" value="F-box-assoc_interact_dom"/>
</dbReference>
<organism evidence="2 3">
    <name type="scientific">Trema orientale</name>
    <name type="common">Charcoal tree</name>
    <name type="synonym">Celtis orientalis</name>
    <dbReference type="NCBI Taxonomy" id="63057"/>
    <lineage>
        <taxon>Eukaryota</taxon>
        <taxon>Viridiplantae</taxon>
        <taxon>Streptophyta</taxon>
        <taxon>Embryophyta</taxon>
        <taxon>Tracheophyta</taxon>
        <taxon>Spermatophyta</taxon>
        <taxon>Magnoliopsida</taxon>
        <taxon>eudicotyledons</taxon>
        <taxon>Gunneridae</taxon>
        <taxon>Pentapetalae</taxon>
        <taxon>rosids</taxon>
        <taxon>fabids</taxon>
        <taxon>Rosales</taxon>
        <taxon>Cannabaceae</taxon>
        <taxon>Trema</taxon>
    </lineage>
</organism>
<dbReference type="PANTHER" id="PTHR31672:SF13">
    <property type="entry name" value="F-BOX PROTEIN CPR30-LIKE"/>
    <property type="match status" value="1"/>
</dbReference>
<evidence type="ECO:0000313" key="3">
    <source>
        <dbReference type="Proteomes" id="UP000237000"/>
    </source>
</evidence>
<dbReference type="PANTHER" id="PTHR31672">
    <property type="entry name" value="BNACNNG10540D PROTEIN"/>
    <property type="match status" value="1"/>
</dbReference>
<dbReference type="InterPro" id="IPR036047">
    <property type="entry name" value="F-box-like_dom_sf"/>
</dbReference>
<proteinExistence type="predicted"/>
<dbReference type="AlphaFoldDB" id="A0A2P5CCL6"/>
<dbReference type="InParanoid" id="A0A2P5CCL6"/>
<evidence type="ECO:0000259" key="1">
    <source>
        <dbReference type="Pfam" id="PF07734"/>
    </source>
</evidence>
<protein>
    <submittedName>
        <fullName evidence="2">F-box domain containing protein</fullName>
    </submittedName>
</protein>
<dbReference type="NCBIfam" id="TIGR01640">
    <property type="entry name" value="F_box_assoc_1"/>
    <property type="match status" value="1"/>
</dbReference>
<dbReference type="Proteomes" id="UP000237000">
    <property type="component" value="Unassembled WGS sequence"/>
</dbReference>
<dbReference type="EMBL" id="JXTC01000381">
    <property type="protein sequence ID" value="PON58800.1"/>
    <property type="molecule type" value="Genomic_DNA"/>
</dbReference>
<feature type="domain" description="F-box associated beta-propeller type 1" evidence="1">
    <location>
        <begin position="85"/>
        <end position="269"/>
    </location>
</feature>
<dbReference type="SUPFAM" id="SSF81383">
    <property type="entry name" value="F-box domain"/>
    <property type="match status" value="1"/>
</dbReference>
<dbReference type="Pfam" id="PF07734">
    <property type="entry name" value="FBA_1"/>
    <property type="match status" value="1"/>
</dbReference>
<keyword evidence="3" id="KW-1185">Reference proteome</keyword>
<sequence>MYTLGDELVYKILTKTSSVKELSAWKSVSKHWNALLQEPLFAEEHAKREGEHLLFLYDGFPNDISVYWKENFLLSSTHTFQSLSPTSTYQIHSSFDGLVCIAETRIGPEMYLIVLWNPATNKLRVCPPPTLQRPPMLELGFCKAKISHKVVRVTMNPDKESIDAEFFHSKTNRWTTQFDVFSPELRVSFSDSPAVCCWDGSINWALTKCVKGDRVCIIVTCHMEEESFSLSTAPEICQLLDTVLLGSSSSNLVLLYLRDGEVVIWTKKSLGDLWSTKKTVRLSPSFDPTPLWVENLLLIKGYPYVQDFSLISMSEPYEEASIDITLRKHEISRVLSHKESLISPFDI</sequence>